<dbReference type="EMBL" id="JBANQN010000003">
    <property type="protein sequence ID" value="KAK6793973.1"/>
    <property type="molecule type" value="Genomic_DNA"/>
</dbReference>
<name>A0AAN8U091_SOLBU</name>
<feature type="transmembrane region" description="Helical" evidence="1">
    <location>
        <begin position="55"/>
        <end position="74"/>
    </location>
</feature>
<evidence type="ECO:0000313" key="2">
    <source>
        <dbReference type="EMBL" id="KAK6793973.1"/>
    </source>
</evidence>
<dbReference type="AlphaFoldDB" id="A0AAN8U091"/>
<proteinExistence type="predicted"/>
<accession>A0AAN8U091</accession>
<evidence type="ECO:0000256" key="1">
    <source>
        <dbReference type="SAM" id="Phobius"/>
    </source>
</evidence>
<protein>
    <submittedName>
        <fullName evidence="2">Uncharacterized protein</fullName>
    </submittedName>
</protein>
<gene>
    <name evidence="2" type="ORF">RDI58_007426</name>
</gene>
<dbReference type="Proteomes" id="UP001371456">
    <property type="component" value="Unassembled WGS sequence"/>
</dbReference>
<sequence length="83" mass="9635">MKMKNPPMKKNLKLEHFMLIFWKQLKSLFSLLMDVIFCAPLLLSLGIVFCKLLMLLLDALCSCSFVGIEIIFSYDSRCILIKM</sequence>
<feature type="transmembrane region" description="Helical" evidence="1">
    <location>
        <begin position="28"/>
        <end position="49"/>
    </location>
</feature>
<keyword evidence="1" id="KW-0472">Membrane</keyword>
<evidence type="ECO:0000313" key="3">
    <source>
        <dbReference type="Proteomes" id="UP001371456"/>
    </source>
</evidence>
<comment type="caution">
    <text evidence="2">The sequence shown here is derived from an EMBL/GenBank/DDBJ whole genome shotgun (WGS) entry which is preliminary data.</text>
</comment>
<keyword evidence="1" id="KW-0812">Transmembrane</keyword>
<organism evidence="2 3">
    <name type="scientific">Solanum bulbocastanum</name>
    <name type="common">Wild potato</name>
    <dbReference type="NCBI Taxonomy" id="147425"/>
    <lineage>
        <taxon>Eukaryota</taxon>
        <taxon>Viridiplantae</taxon>
        <taxon>Streptophyta</taxon>
        <taxon>Embryophyta</taxon>
        <taxon>Tracheophyta</taxon>
        <taxon>Spermatophyta</taxon>
        <taxon>Magnoliopsida</taxon>
        <taxon>eudicotyledons</taxon>
        <taxon>Gunneridae</taxon>
        <taxon>Pentapetalae</taxon>
        <taxon>asterids</taxon>
        <taxon>lamiids</taxon>
        <taxon>Solanales</taxon>
        <taxon>Solanaceae</taxon>
        <taxon>Solanoideae</taxon>
        <taxon>Solaneae</taxon>
        <taxon>Solanum</taxon>
    </lineage>
</organism>
<reference evidence="2 3" key="1">
    <citation type="submission" date="2024-02" db="EMBL/GenBank/DDBJ databases">
        <title>de novo genome assembly of Solanum bulbocastanum strain 11H21.</title>
        <authorList>
            <person name="Hosaka A.J."/>
        </authorList>
    </citation>
    <scope>NUCLEOTIDE SEQUENCE [LARGE SCALE GENOMIC DNA]</scope>
    <source>
        <tissue evidence="2">Young leaves</tissue>
    </source>
</reference>
<keyword evidence="1" id="KW-1133">Transmembrane helix</keyword>
<keyword evidence="3" id="KW-1185">Reference proteome</keyword>